<dbReference type="PROSITE" id="PS50043">
    <property type="entry name" value="HTH_LUXR_2"/>
    <property type="match status" value="1"/>
</dbReference>
<dbReference type="InterPro" id="IPR016032">
    <property type="entry name" value="Sig_transdc_resp-reg_C-effctor"/>
</dbReference>
<dbReference type="AlphaFoldDB" id="A0AA95SRS7"/>
<feature type="domain" description="HTH luxR-type" evidence="4">
    <location>
        <begin position="171"/>
        <end position="236"/>
    </location>
</feature>
<dbReference type="GO" id="GO:0003677">
    <property type="term" value="F:DNA binding"/>
    <property type="evidence" value="ECO:0007669"/>
    <property type="project" value="UniProtKB-KW"/>
</dbReference>
<proteinExistence type="predicted"/>
<dbReference type="PANTHER" id="PTHR44688">
    <property type="entry name" value="DNA-BINDING TRANSCRIPTIONAL ACTIVATOR DEVR_DOSR"/>
    <property type="match status" value="1"/>
</dbReference>
<dbReference type="Pfam" id="PF03472">
    <property type="entry name" value="Autoind_bind"/>
    <property type="match status" value="1"/>
</dbReference>
<accession>A0AA95SRS7</accession>
<evidence type="ECO:0000256" key="1">
    <source>
        <dbReference type="ARBA" id="ARBA00023015"/>
    </source>
</evidence>
<evidence type="ECO:0000259" key="4">
    <source>
        <dbReference type="PROSITE" id="PS50043"/>
    </source>
</evidence>
<sequence>MRQQDYFDVSQSVDIQALEANLVAFANHMDFGLVSAVLMHGDLQSPDVRVRSVSNTPQAFMEISTSLDEARGDPVMQRLMSRSIPFIYDQRLYADSGAGELWEVQAPFGYCTGIAVGLHLPDNQHFMLGVDRPKRLPRSEKQLTRMLADVQLLAVHAQDAARRLLGPAVIEAPKLPALTPRELECLKWTMEGKSAWAVGQILAISSSAVNFHIQNAMRKLEVSSKHSAVLKCVSLGIL</sequence>
<evidence type="ECO:0000313" key="5">
    <source>
        <dbReference type="EMBL" id="WIT13596.1"/>
    </source>
</evidence>
<dbReference type="Pfam" id="PF00196">
    <property type="entry name" value="GerE"/>
    <property type="match status" value="1"/>
</dbReference>
<dbReference type="InterPro" id="IPR000792">
    <property type="entry name" value="Tscrpt_reg_LuxR_C"/>
</dbReference>
<dbReference type="RefSeq" id="WP_285234714.1">
    <property type="nucleotide sequence ID" value="NZ_CP116346.1"/>
</dbReference>
<keyword evidence="1" id="KW-0805">Transcription regulation</keyword>
<dbReference type="PANTHER" id="PTHR44688:SF16">
    <property type="entry name" value="DNA-BINDING TRANSCRIPTIONAL ACTIVATOR DEVR_DOSR"/>
    <property type="match status" value="1"/>
</dbReference>
<protein>
    <submittedName>
        <fullName evidence="5">LuxR C-terminal-related transcriptional regulator</fullName>
    </submittedName>
</protein>
<keyword evidence="3" id="KW-0804">Transcription</keyword>
<evidence type="ECO:0000256" key="3">
    <source>
        <dbReference type="ARBA" id="ARBA00023163"/>
    </source>
</evidence>
<dbReference type="PRINTS" id="PR00038">
    <property type="entry name" value="HTHLUXR"/>
</dbReference>
<dbReference type="Gene3D" id="1.10.10.10">
    <property type="entry name" value="Winged helix-like DNA-binding domain superfamily/Winged helix DNA-binding domain"/>
    <property type="match status" value="1"/>
</dbReference>
<keyword evidence="2" id="KW-0238">DNA-binding</keyword>
<dbReference type="Gene3D" id="3.30.450.80">
    <property type="entry name" value="Transcription factor LuxR-like, autoinducer-binding domain"/>
    <property type="match status" value="1"/>
</dbReference>
<dbReference type="EMBL" id="CP116346">
    <property type="protein sequence ID" value="WIT13596.1"/>
    <property type="molecule type" value="Genomic_DNA"/>
</dbReference>
<keyword evidence="6" id="KW-1185">Reference proteome</keyword>
<dbReference type="KEGG" id="pais:PFX98_08260"/>
<dbReference type="InterPro" id="IPR036388">
    <property type="entry name" value="WH-like_DNA-bd_sf"/>
</dbReference>
<dbReference type="SUPFAM" id="SSF75516">
    <property type="entry name" value="Pheromone-binding domain of LuxR-like quorum-sensing transcription factors"/>
    <property type="match status" value="1"/>
</dbReference>
<gene>
    <name evidence="5" type="ORF">PFX98_08260</name>
</gene>
<dbReference type="Proteomes" id="UP001177769">
    <property type="component" value="Chromosome"/>
</dbReference>
<dbReference type="InterPro" id="IPR005143">
    <property type="entry name" value="TF_LuxR_autoind-bd_dom"/>
</dbReference>
<dbReference type="GO" id="GO:0006355">
    <property type="term" value="P:regulation of DNA-templated transcription"/>
    <property type="evidence" value="ECO:0007669"/>
    <property type="project" value="InterPro"/>
</dbReference>
<dbReference type="InterPro" id="IPR036693">
    <property type="entry name" value="TF_LuxR_autoind-bd_dom_sf"/>
</dbReference>
<evidence type="ECO:0000313" key="6">
    <source>
        <dbReference type="Proteomes" id="UP001177769"/>
    </source>
</evidence>
<reference evidence="5" key="1">
    <citation type="submission" date="2023-01" db="EMBL/GenBank/DDBJ databases">
        <title>Whole genome sequence of Paucibacter sp. S2-9 isolated from pond sediment.</title>
        <authorList>
            <person name="Jung J.Y."/>
        </authorList>
    </citation>
    <scope>NUCLEOTIDE SEQUENCE</scope>
    <source>
        <strain evidence="5">S2-9</strain>
    </source>
</reference>
<dbReference type="SMART" id="SM00421">
    <property type="entry name" value="HTH_LUXR"/>
    <property type="match status" value="1"/>
</dbReference>
<name>A0AA95SRS7_9BURK</name>
<dbReference type="CDD" id="cd06170">
    <property type="entry name" value="LuxR_C_like"/>
    <property type="match status" value="1"/>
</dbReference>
<evidence type="ECO:0000256" key="2">
    <source>
        <dbReference type="ARBA" id="ARBA00023125"/>
    </source>
</evidence>
<organism evidence="5 6">
    <name type="scientific">Paucibacter sediminis</name>
    <dbReference type="NCBI Taxonomy" id="3019553"/>
    <lineage>
        <taxon>Bacteria</taxon>
        <taxon>Pseudomonadati</taxon>
        <taxon>Pseudomonadota</taxon>
        <taxon>Betaproteobacteria</taxon>
        <taxon>Burkholderiales</taxon>
        <taxon>Sphaerotilaceae</taxon>
        <taxon>Roseateles</taxon>
    </lineage>
</organism>
<dbReference type="SUPFAM" id="SSF46894">
    <property type="entry name" value="C-terminal effector domain of the bipartite response regulators"/>
    <property type="match status" value="1"/>
</dbReference>